<evidence type="ECO:0000313" key="1">
    <source>
        <dbReference type="EMBL" id="KAJ9095980.1"/>
    </source>
</evidence>
<comment type="caution">
    <text evidence="1">The sequence shown here is derived from an EMBL/GenBank/DDBJ whole genome shotgun (WGS) entry which is preliminary data.</text>
</comment>
<reference evidence="1" key="1">
    <citation type="submission" date="2023-04" db="EMBL/GenBank/DDBJ databases">
        <title>Draft Genome sequencing of Naganishia species isolated from polar environments using Oxford Nanopore Technology.</title>
        <authorList>
            <person name="Leo P."/>
            <person name="Venkateswaran K."/>
        </authorList>
    </citation>
    <scope>NUCLEOTIDE SEQUENCE</scope>
    <source>
        <strain evidence="1">MNA-CCFEE 5423</strain>
    </source>
</reference>
<name>A0ACC2V9E7_9TREE</name>
<sequence length="248" mass="26137">MRSSSPGLLFLASSFTPASPSLSRAARCSSTVPYEPTSSTAISLVSTTIVVITTAALNGNNDLTSVASTSATSLASDGEKPTVTISVKNADASVRDATPGIAYREIDCYNCPPGGSKCHYVTWDDSKGIKDELVNDDGVPHNQTCQDLYVGYLLPLHQSGQLSGKDSERVDAVAEYLIKRGYAGDDEWVLGGKPRKNDVPLGIGLGGVACAIAAGEGGGARKQTPVEVRRKILATWSSDWRKDELEAK</sequence>
<organism evidence="1 2">
    <name type="scientific">Naganishia friedmannii</name>
    <dbReference type="NCBI Taxonomy" id="89922"/>
    <lineage>
        <taxon>Eukaryota</taxon>
        <taxon>Fungi</taxon>
        <taxon>Dikarya</taxon>
        <taxon>Basidiomycota</taxon>
        <taxon>Agaricomycotina</taxon>
        <taxon>Tremellomycetes</taxon>
        <taxon>Filobasidiales</taxon>
        <taxon>Filobasidiaceae</taxon>
        <taxon>Naganishia</taxon>
    </lineage>
</organism>
<gene>
    <name evidence="1" type="ORF">QFC21_005342</name>
</gene>
<dbReference type="Proteomes" id="UP001227268">
    <property type="component" value="Unassembled WGS sequence"/>
</dbReference>
<proteinExistence type="predicted"/>
<accession>A0ACC2V9E7</accession>
<keyword evidence="2" id="KW-1185">Reference proteome</keyword>
<dbReference type="EMBL" id="JASBWT010000020">
    <property type="protein sequence ID" value="KAJ9095980.1"/>
    <property type="molecule type" value="Genomic_DNA"/>
</dbReference>
<protein>
    <submittedName>
        <fullName evidence="1">Uncharacterized protein</fullName>
    </submittedName>
</protein>
<evidence type="ECO:0000313" key="2">
    <source>
        <dbReference type="Proteomes" id="UP001227268"/>
    </source>
</evidence>